<dbReference type="AlphaFoldDB" id="A0A2N7S243"/>
<name>A0A2N7S243_9MICC</name>
<reference evidence="1 2" key="1">
    <citation type="journal article" date="2017" name="Elife">
        <title>Extensive horizontal gene transfer in cheese-associated bacteria.</title>
        <authorList>
            <person name="Bonham K.S."/>
            <person name="Wolfe B.E."/>
            <person name="Dutton R.J."/>
        </authorList>
    </citation>
    <scope>NUCLEOTIDE SEQUENCE [LARGE SCALE GENOMIC DNA]</scope>
    <source>
        <strain evidence="1 2">JB182</strain>
    </source>
</reference>
<evidence type="ECO:0000313" key="1">
    <source>
        <dbReference type="EMBL" id="PMQ20211.1"/>
    </source>
</evidence>
<protein>
    <submittedName>
        <fullName evidence="1">Uncharacterized protein</fullName>
    </submittedName>
</protein>
<gene>
    <name evidence="1" type="ORF">CIK84_00885</name>
</gene>
<dbReference type="RefSeq" id="WP_013349820.1">
    <property type="nucleotide sequence ID" value="NZ_JBQQOS010000013.1"/>
</dbReference>
<sequence>MKKLRSLKSEQGSGTVMATALVIAALLIISAVLAWIGATRAAMQAASAADLSALAAADTARGLRPGDPCSVAALIAESNGAQLSACTVEADGQSVRIATSVPVGVRAMGIELYLAQAQARAGAPPLGAPAP</sequence>
<organism evidence="1 2">
    <name type="scientific">Glutamicibacter arilaitensis</name>
    <dbReference type="NCBI Taxonomy" id="256701"/>
    <lineage>
        <taxon>Bacteria</taxon>
        <taxon>Bacillati</taxon>
        <taxon>Actinomycetota</taxon>
        <taxon>Actinomycetes</taxon>
        <taxon>Micrococcales</taxon>
        <taxon>Micrococcaceae</taxon>
        <taxon>Glutamicibacter</taxon>
    </lineage>
</organism>
<accession>A0A2N7S243</accession>
<comment type="caution">
    <text evidence="1">The sequence shown here is derived from an EMBL/GenBank/DDBJ whole genome shotgun (WGS) entry which is preliminary data.</text>
</comment>
<proteinExistence type="predicted"/>
<dbReference type="Proteomes" id="UP000235739">
    <property type="component" value="Unassembled WGS sequence"/>
</dbReference>
<dbReference type="NCBIfam" id="TIGR03816">
    <property type="entry name" value="tadE_like_DECH"/>
    <property type="match status" value="1"/>
</dbReference>
<evidence type="ECO:0000313" key="2">
    <source>
        <dbReference type="Proteomes" id="UP000235739"/>
    </source>
</evidence>
<dbReference type="EMBL" id="PNQX01000001">
    <property type="protein sequence ID" value="PMQ20211.1"/>
    <property type="molecule type" value="Genomic_DNA"/>
</dbReference>
<dbReference type="OMA" id="PCAVAND"/>
<dbReference type="InterPro" id="IPR021202">
    <property type="entry name" value="Rv3654c-like"/>
</dbReference>